<keyword evidence="2" id="KW-0436">Ligase</keyword>
<sequence length="379" mass="41721">MQTIDLTQVPVVDNHCHGVMQDQTFDDLAFWRRSFTESSDPGMPQDHVASTIFYRRLIRTMADFLGCEPEEEAVFAARAGRDGRELTGALLRAANVDTLLLDTGFPPPEEVFPSPELGELGGCRAEPILRLENLMESLLAEHGSLADAKEALASALEDLRSQGCVALKSIAAYRTGLDIHEWPREEAEKSFYEYGRAAGAGPARLIHKPLLDTLLHVAFAQAARQEVPVQFHVGYGDADTDLLLGNPLYLRPVLQRSDYRGMPVVLLHECYPYTRQGGYLAAVYENVYLDLSYGIPLLGYGEMLSFTRQALGVAPTSKLMYSSDGIGVPELHWISAIDGRRVIGEALGELVSQGELDLAAAEATGEDVLRANARRLYRL</sequence>
<dbReference type="SUPFAM" id="SSF51556">
    <property type="entry name" value="Metallo-dependent hydrolases"/>
    <property type="match status" value="1"/>
</dbReference>
<dbReference type="InterPro" id="IPR032466">
    <property type="entry name" value="Metal_Hydrolase"/>
</dbReference>
<dbReference type="InterPro" id="IPR006680">
    <property type="entry name" value="Amidohydro-rel"/>
</dbReference>
<evidence type="ECO:0000259" key="1">
    <source>
        <dbReference type="Pfam" id="PF04909"/>
    </source>
</evidence>
<gene>
    <name evidence="2" type="ORF">AVDCRST_MAG82-1860</name>
</gene>
<proteinExistence type="predicted"/>
<dbReference type="Gene3D" id="3.20.20.140">
    <property type="entry name" value="Metal-dependent hydrolases"/>
    <property type="match status" value="1"/>
</dbReference>
<dbReference type="GO" id="GO:0016787">
    <property type="term" value="F:hydrolase activity"/>
    <property type="evidence" value="ECO:0007669"/>
    <property type="project" value="InterPro"/>
</dbReference>
<reference evidence="2" key="1">
    <citation type="submission" date="2020-02" db="EMBL/GenBank/DDBJ databases">
        <authorList>
            <person name="Meier V. D."/>
        </authorList>
    </citation>
    <scope>NUCLEOTIDE SEQUENCE</scope>
    <source>
        <strain evidence="2">AVDCRST_MAG82</strain>
    </source>
</reference>
<dbReference type="EMBL" id="CADCVA010000264">
    <property type="protein sequence ID" value="CAA9427484.1"/>
    <property type="molecule type" value="Genomic_DNA"/>
</dbReference>
<name>A0A6J4PWD9_9ACTN</name>
<evidence type="ECO:0000313" key="2">
    <source>
        <dbReference type="EMBL" id="CAA9427484.1"/>
    </source>
</evidence>
<dbReference type="Pfam" id="PF04909">
    <property type="entry name" value="Amidohydro_2"/>
    <property type="match status" value="1"/>
</dbReference>
<dbReference type="EC" id="6.3.1.2" evidence="2"/>
<dbReference type="PANTHER" id="PTHR43383:SF2">
    <property type="entry name" value="AMIDOHYDROLASE 2 FAMILY PROTEIN"/>
    <property type="match status" value="1"/>
</dbReference>
<dbReference type="GO" id="GO:0004356">
    <property type="term" value="F:glutamine synthetase activity"/>
    <property type="evidence" value="ECO:0007669"/>
    <property type="project" value="UniProtKB-EC"/>
</dbReference>
<accession>A0A6J4PWD9</accession>
<dbReference type="AlphaFoldDB" id="A0A6J4PWD9"/>
<protein>
    <submittedName>
        <fullName evidence="2">Glutamine synthetase type II, eukaryotic</fullName>
        <ecNumber evidence="2">6.3.1.2</ecNumber>
    </submittedName>
</protein>
<feature type="domain" description="Amidohydrolase-related" evidence="1">
    <location>
        <begin position="218"/>
        <end position="379"/>
    </location>
</feature>
<dbReference type="PANTHER" id="PTHR43383">
    <property type="entry name" value="NODULIN 6"/>
    <property type="match status" value="1"/>
</dbReference>
<organism evidence="2">
    <name type="scientific">uncultured Rubrobacteraceae bacterium</name>
    <dbReference type="NCBI Taxonomy" id="349277"/>
    <lineage>
        <taxon>Bacteria</taxon>
        <taxon>Bacillati</taxon>
        <taxon>Actinomycetota</taxon>
        <taxon>Rubrobacteria</taxon>
        <taxon>Rubrobacterales</taxon>
        <taxon>Rubrobacteraceae</taxon>
        <taxon>environmental samples</taxon>
    </lineage>
</organism>